<dbReference type="Gene3D" id="1.20.58.1000">
    <property type="entry name" value="Metal-sensitive repressor, helix protomer"/>
    <property type="match status" value="1"/>
</dbReference>
<proteinExistence type="inferred from homology"/>
<dbReference type="GO" id="GO:0045892">
    <property type="term" value="P:negative regulation of DNA-templated transcription"/>
    <property type="evidence" value="ECO:0007669"/>
    <property type="project" value="UniProtKB-ARBA"/>
</dbReference>
<dbReference type="CDD" id="cd10154">
    <property type="entry name" value="NreA-like_DUF156"/>
    <property type="match status" value="1"/>
</dbReference>
<keyword evidence="3" id="KW-1185">Reference proteome</keyword>
<dbReference type="PANTHER" id="PTHR33677">
    <property type="entry name" value="TRANSCRIPTIONAL REPRESSOR FRMR-RELATED"/>
    <property type="match status" value="1"/>
</dbReference>
<dbReference type="InterPro" id="IPR038390">
    <property type="entry name" value="Metal_Tscrpt_repr_sf"/>
</dbReference>
<dbReference type="RefSeq" id="WP_074294471.1">
    <property type="nucleotide sequence ID" value="NZ_FSRU01000001.1"/>
</dbReference>
<dbReference type="OrthoDB" id="9811244at2"/>
<protein>
    <recommendedName>
        <fullName evidence="4">DNA-binding FrmR family transcriptional regulator</fullName>
    </recommendedName>
</protein>
<dbReference type="AlphaFoldDB" id="A0A1N6GU21"/>
<gene>
    <name evidence="2" type="ORF">SAMN05444165_0969</name>
</gene>
<dbReference type="Proteomes" id="UP000185151">
    <property type="component" value="Unassembled WGS sequence"/>
</dbReference>
<comment type="similarity">
    <text evidence="1">Belongs to the FrmR/RcnR family.</text>
</comment>
<dbReference type="Pfam" id="PF02583">
    <property type="entry name" value="Trns_repr_metal"/>
    <property type="match status" value="1"/>
</dbReference>
<accession>A0A1N6GU21</accession>
<dbReference type="GO" id="GO:0003677">
    <property type="term" value="F:DNA binding"/>
    <property type="evidence" value="ECO:0007669"/>
    <property type="project" value="InterPro"/>
</dbReference>
<evidence type="ECO:0000256" key="1">
    <source>
        <dbReference type="ARBA" id="ARBA00005260"/>
    </source>
</evidence>
<evidence type="ECO:0008006" key="4">
    <source>
        <dbReference type="Google" id="ProtNLM"/>
    </source>
</evidence>
<dbReference type="GO" id="GO:0046872">
    <property type="term" value="F:metal ion binding"/>
    <property type="evidence" value="ECO:0007669"/>
    <property type="project" value="InterPro"/>
</dbReference>
<evidence type="ECO:0000313" key="2">
    <source>
        <dbReference type="EMBL" id="SIO11091.1"/>
    </source>
</evidence>
<reference evidence="2 3" key="1">
    <citation type="submission" date="2016-11" db="EMBL/GenBank/DDBJ databases">
        <authorList>
            <person name="Jaros S."/>
            <person name="Januszkiewicz K."/>
            <person name="Wedrychowicz H."/>
        </authorList>
    </citation>
    <scope>NUCLEOTIDE SEQUENCE [LARGE SCALE GENOMIC DNA]</scope>
    <source>
        <strain evidence="2 3">GAS95</strain>
    </source>
</reference>
<sequence>MDKNTLHQSHPDIVLRLKRAEGHLRSTIAMIEAGRNCVEVAQQLHAIEKAITNAKKALIHDHVDHCLDAQSSSDVESAKAALAEFKEISKYL</sequence>
<organism evidence="2 3">
    <name type="scientific">Paraburkholderia phenazinium</name>
    <dbReference type="NCBI Taxonomy" id="60549"/>
    <lineage>
        <taxon>Bacteria</taxon>
        <taxon>Pseudomonadati</taxon>
        <taxon>Pseudomonadota</taxon>
        <taxon>Betaproteobacteria</taxon>
        <taxon>Burkholderiales</taxon>
        <taxon>Burkholderiaceae</taxon>
        <taxon>Paraburkholderia</taxon>
    </lineage>
</organism>
<dbReference type="InterPro" id="IPR003735">
    <property type="entry name" value="Metal_Tscrpt_repr"/>
</dbReference>
<evidence type="ECO:0000313" key="3">
    <source>
        <dbReference type="Proteomes" id="UP000185151"/>
    </source>
</evidence>
<name>A0A1N6GU21_9BURK</name>
<dbReference type="EMBL" id="FSRU01000001">
    <property type="protein sequence ID" value="SIO11091.1"/>
    <property type="molecule type" value="Genomic_DNA"/>
</dbReference>